<organism evidence="6 7">
    <name type="scientific">Dibothriocephalus latus</name>
    <name type="common">Fish tapeworm</name>
    <name type="synonym">Diphyllobothrium latum</name>
    <dbReference type="NCBI Taxonomy" id="60516"/>
    <lineage>
        <taxon>Eukaryota</taxon>
        <taxon>Metazoa</taxon>
        <taxon>Spiralia</taxon>
        <taxon>Lophotrochozoa</taxon>
        <taxon>Platyhelminthes</taxon>
        <taxon>Cestoda</taxon>
        <taxon>Eucestoda</taxon>
        <taxon>Diphyllobothriidea</taxon>
        <taxon>Diphyllobothriidae</taxon>
        <taxon>Dibothriocephalus</taxon>
    </lineage>
</organism>
<dbReference type="Pfam" id="PF05577">
    <property type="entry name" value="Peptidase_S28"/>
    <property type="match status" value="1"/>
</dbReference>
<evidence type="ECO:0000256" key="4">
    <source>
        <dbReference type="ARBA" id="ARBA00022801"/>
    </source>
</evidence>
<evidence type="ECO:0000313" key="7">
    <source>
        <dbReference type="Proteomes" id="UP000281553"/>
    </source>
</evidence>
<keyword evidence="2" id="KW-0645">Protease</keyword>
<dbReference type="GO" id="GO:0070008">
    <property type="term" value="F:serine-type exopeptidase activity"/>
    <property type="evidence" value="ECO:0007669"/>
    <property type="project" value="InterPro"/>
</dbReference>
<dbReference type="GO" id="GO:0008239">
    <property type="term" value="F:dipeptidyl-peptidase activity"/>
    <property type="evidence" value="ECO:0007669"/>
    <property type="project" value="TreeGrafter"/>
</dbReference>
<evidence type="ECO:0000256" key="5">
    <source>
        <dbReference type="ARBA" id="ARBA00023180"/>
    </source>
</evidence>
<evidence type="ECO:0000256" key="3">
    <source>
        <dbReference type="ARBA" id="ARBA00022729"/>
    </source>
</evidence>
<name>A0A3P7P6Q7_DIBLA</name>
<evidence type="ECO:0000256" key="2">
    <source>
        <dbReference type="ARBA" id="ARBA00022670"/>
    </source>
</evidence>
<dbReference type="GO" id="GO:0006508">
    <property type="term" value="P:proteolysis"/>
    <property type="evidence" value="ECO:0007669"/>
    <property type="project" value="UniProtKB-KW"/>
</dbReference>
<comment type="similarity">
    <text evidence="1">Belongs to the peptidase S28 family.</text>
</comment>
<dbReference type="EMBL" id="UYRU01112144">
    <property type="protein sequence ID" value="VDN44568.1"/>
    <property type="molecule type" value="Genomic_DNA"/>
</dbReference>
<accession>A0A3P7P6Q7</accession>
<gene>
    <name evidence="6" type="ORF">DILT_LOCUS19371</name>
</gene>
<dbReference type="SUPFAM" id="SSF53474">
    <property type="entry name" value="alpha/beta-Hydrolases"/>
    <property type="match status" value="1"/>
</dbReference>
<reference evidence="6 7" key="1">
    <citation type="submission" date="2018-11" db="EMBL/GenBank/DDBJ databases">
        <authorList>
            <consortium name="Pathogen Informatics"/>
        </authorList>
    </citation>
    <scope>NUCLEOTIDE SEQUENCE [LARGE SCALE GENOMIC DNA]</scope>
</reference>
<keyword evidence="5" id="KW-0325">Glycoprotein</keyword>
<evidence type="ECO:0000313" key="6">
    <source>
        <dbReference type="EMBL" id="VDN44568.1"/>
    </source>
</evidence>
<keyword evidence="4" id="KW-0378">Hydrolase</keyword>
<protein>
    <recommendedName>
        <fullName evidence="8">Peptidase S9 prolyl oligopeptidase catalytic domain-containing protein</fullName>
    </recommendedName>
</protein>
<dbReference type="OrthoDB" id="2130629at2759"/>
<dbReference type="Gene3D" id="3.40.50.1820">
    <property type="entry name" value="alpha/beta hydrolase"/>
    <property type="match status" value="1"/>
</dbReference>
<dbReference type="PANTHER" id="PTHR11010:SF38">
    <property type="entry name" value="LYSOSOMAL PRO-X CARBOXYPEPTIDASE"/>
    <property type="match status" value="1"/>
</dbReference>
<keyword evidence="3" id="KW-0732">Signal</keyword>
<dbReference type="InterPro" id="IPR008758">
    <property type="entry name" value="Peptidase_S28"/>
</dbReference>
<keyword evidence="7" id="KW-1185">Reference proteome</keyword>
<dbReference type="Proteomes" id="UP000281553">
    <property type="component" value="Unassembled WGS sequence"/>
</dbReference>
<evidence type="ECO:0008006" key="8">
    <source>
        <dbReference type="Google" id="ProtNLM"/>
    </source>
</evidence>
<evidence type="ECO:0000256" key="1">
    <source>
        <dbReference type="ARBA" id="ARBA00011079"/>
    </source>
</evidence>
<dbReference type="PANTHER" id="PTHR11010">
    <property type="entry name" value="PROTEASE S28 PRO-X CARBOXYPEPTIDASE-RELATED"/>
    <property type="match status" value="1"/>
</dbReference>
<dbReference type="AlphaFoldDB" id="A0A3P7P6Q7"/>
<proteinExistence type="inferred from homology"/>
<sequence length="117" mass="13396">MYNMTYLLYRNHSDNATSIFFYTGNEGRIEHFAENIIFAEHRYYGSSLPFGNESFSDRKHFGYLTAEQALADYAEFLTEFKCANPKLADLPVISFGGSYGGMLTAWFRQKYPNIVAG</sequence>
<dbReference type="InterPro" id="IPR029058">
    <property type="entry name" value="AB_hydrolase_fold"/>
</dbReference>